<protein>
    <recommendedName>
        <fullName evidence="1">SseB protein N-terminal domain-containing protein</fullName>
    </recommendedName>
</protein>
<organism evidence="2">
    <name type="scientific">hydrothermal vent metagenome</name>
    <dbReference type="NCBI Taxonomy" id="652676"/>
    <lineage>
        <taxon>unclassified sequences</taxon>
        <taxon>metagenomes</taxon>
        <taxon>ecological metagenomes</taxon>
    </lineage>
</organism>
<dbReference type="AlphaFoldDB" id="A0A3B0R4K6"/>
<reference evidence="2" key="1">
    <citation type="submission" date="2018-06" db="EMBL/GenBank/DDBJ databases">
        <authorList>
            <person name="Zhirakovskaya E."/>
        </authorList>
    </citation>
    <scope>NUCLEOTIDE SEQUENCE</scope>
</reference>
<evidence type="ECO:0000259" key="1">
    <source>
        <dbReference type="Pfam" id="PF07179"/>
    </source>
</evidence>
<gene>
    <name evidence="2" type="ORF">MNBD_ALPHA07-934</name>
</gene>
<dbReference type="InterPro" id="IPR009839">
    <property type="entry name" value="SseB_N"/>
</dbReference>
<dbReference type="Pfam" id="PF07179">
    <property type="entry name" value="SseB"/>
    <property type="match status" value="1"/>
</dbReference>
<proteinExistence type="predicted"/>
<name>A0A3B0R4K6_9ZZZZ</name>
<evidence type="ECO:0000313" key="2">
    <source>
        <dbReference type="EMBL" id="VAV88200.1"/>
    </source>
</evidence>
<accession>A0A3B0R4K6</accession>
<feature type="domain" description="SseB protein N-terminal" evidence="1">
    <location>
        <begin position="17"/>
        <end position="119"/>
    </location>
</feature>
<dbReference type="EMBL" id="UOEG01000021">
    <property type="protein sequence ID" value="VAV88200.1"/>
    <property type="molecule type" value="Genomic_DNA"/>
</dbReference>
<sequence>MSDTLLDIAHAQMQSRVNDDAARLGFYEKLAGAELFLLLKSEASGDEITPEVFELPENSYVLAFDRHDRLTGFTGGPAPYAALSGQVICKMLSENNLGLGLNLDVAPSSTLIPPEAVRWLAAMESTPEQHEEKASKFSVPKGLPEEFLSLLDTRLAAAMGLAPMAYLVGVSYESGAQGHLLAFIDARPAAHKALVQTVAQALVFSGLNSGALDVAFFAASDPVTASLAKTGLRFDLPQPAEYASVAPGSDPKKPPILR</sequence>